<feature type="coiled-coil region" evidence="9">
    <location>
        <begin position="690"/>
        <end position="749"/>
    </location>
</feature>
<keyword evidence="14" id="KW-1185">Reference proteome</keyword>
<reference evidence="13 14" key="1">
    <citation type="journal article" date="2018" name="Sci. Adv.">
        <title>Multi-heme cytochromes provide a pathway for survival in energy-limited environments.</title>
        <authorList>
            <person name="Deng X."/>
            <person name="Dohmae N."/>
            <person name="Nealson K.H."/>
            <person name="Hashimoto K."/>
            <person name="Okamoto A."/>
        </authorList>
    </citation>
    <scope>NUCLEOTIDE SEQUENCE [LARGE SCALE GENOMIC DNA]</scope>
    <source>
        <strain evidence="13 14">IS5</strain>
    </source>
</reference>
<evidence type="ECO:0000256" key="2">
    <source>
        <dbReference type="ARBA" id="ARBA00022475"/>
    </source>
</evidence>
<feature type="coiled-coil region" evidence="9">
    <location>
        <begin position="413"/>
        <end position="464"/>
    </location>
</feature>
<evidence type="ECO:0000256" key="5">
    <source>
        <dbReference type="ARBA" id="ARBA00023136"/>
    </source>
</evidence>
<organism evidence="13 14">
    <name type="scientific">Desulfovibrio ferrophilus</name>
    <dbReference type="NCBI Taxonomy" id="241368"/>
    <lineage>
        <taxon>Bacteria</taxon>
        <taxon>Pseudomonadati</taxon>
        <taxon>Thermodesulfobacteriota</taxon>
        <taxon>Desulfovibrionia</taxon>
        <taxon>Desulfovibrionales</taxon>
        <taxon>Desulfovibrionaceae</taxon>
        <taxon>Desulfovibrio</taxon>
    </lineage>
</organism>
<dbReference type="InterPro" id="IPR004010">
    <property type="entry name" value="Double_Cache_2"/>
</dbReference>
<evidence type="ECO:0000256" key="3">
    <source>
        <dbReference type="ARBA" id="ARBA00022692"/>
    </source>
</evidence>
<dbReference type="PROSITE" id="PS50111">
    <property type="entry name" value="CHEMOTAXIS_TRANSDUC_2"/>
    <property type="match status" value="1"/>
</dbReference>
<evidence type="ECO:0000256" key="4">
    <source>
        <dbReference type="ARBA" id="ARBA00022989"/>
    </source>
</evidence>
<feature type="transmembrane region" description="Helical" evidence="10">
    <location>
        <begin position="6"/>
        <end position="28"/>
    </location>
</feature>
<dbReference type="SUPFAM" id="SSF58104">
    <property type="entry name" value="Methyl-accepting chemotaxis protein (MCP) signaling domain"/>
    <property type="match status" value="1"/>
</dbReference>
<dbReference type="PROSITE" id="PS50885">
    <property type="entry name" value="HAMP"/>
    <property type="match status" value="1"/>
</dbReference>
<dbReference type="InterPro" id="IPR004089">
    <property type="entry name" value="MCPsignal_dom"/>
</dbReference>
<evidence type="ECO:0000259" key="12">
    <source>
        <dbReference type="PROSITE" id="PS50885"/>
    </source>
</evidence>
<evidence type="ECO:0000259" key="11">
    <source>
        <dbReference type="PROSITE" id="PS50111"/>
    </source>
</evidence>
<name>A0A2Z6AYQ5_9BACT</name>
<dbReference type="GO" id="GO:0005886">
    <property type="term" value="C:plasma membrane"/>
    <property type="evidence" value="ECO:0007669"/>
    <property type="project" value="UniProtKB-SubCell"/>
</dbReference>
<keyword evidence="4 10" id="KW-1133">Transmembrane helix</keyword>
<dbReference type="CDD" id="cd11386">
    <property type="entry name" value="MCP_signal"/>
    <property type="match status" value="1"/>
</dbReference>
<dbReference type="Pfam" id="PF00015">
    <property type="entry name" value="MCPsignal"/>
    <property type="match status" value="1"/>
</dbReference>
<dbReference type="FunFam" id="1.10.287.950:FF:000001">
    <property type="entry name" value="Methyl-accepting chemotaxis sensory transducer"/>
    <property type="match status" value="1"/>
</dbReference>
<dbReference type="Pfam" id="PF00672">
    <property type="entry name" value="HAMP"/>
    <property type="match status" value="1"/>
</dbReference>
<dbReference type="Gene3D" id="3.30.450.20">
    <property type="entry name" value="PAS domain"/>
    <property type="match status" value="2"/>
</dbReference>
<dbReference type="Pfam" id="PF08269">
    <property type="entry name" value="dCache_2"/>
    <property type="match status" value="1"/>
</dbReference>
<evidence type="ECO:0000313" key="13">
    <source>
        <dbReference type="EMBL" id="BBD08394.1"/>
    </source>
</evidence>
<keyword evidence="3 10" id="KW-0812">Transmembrane</keyword>
<dbReference type="Gene3D" id="1.10.287.950">
    <property type="entry name" value="Methyl-accepting chemotaxis protein"/>
    <property type="match status" value="1"/>
</dbReference>
<dbReference type="SMART" id="SM00304">
    <property type="entry name" value="HAMP"/>
    <property type="match status" value="1"/>
</dbReference>
<dbReference type="OrthoDB" id="9791237at2"/>
<dbReference type="AlphaFoldDB" id="A0A2Z6AYQ5"/>
<gene>
    <name evidence="13" type="ORF">DFE_1668</name>
</gene>
<protein>
    <submittedName>
        <fullName evidence="13">Methyl-accepting chemotaxis sensory transducer with Cache sensor</fullName>
    </submittedName>
</protein>
<accession>A0A2Z6AYQ5</accession>
<evidence type="ECO:0000256" key="1">
    <source>
        <dbReference type="ARBA" id="ARBA00004651"/>
    </source>
</evidence>
<dbReference type="EMBL" id="AP017378">
    <property type="protein sequence ID" value="BBD08394.1"/>
    <property type="molecule type" value="Genomic_DNA"/>
</dbReference>
<dbReference type="InterPro" id="IPR003660">
    <property type="entry name" value="HAMP_dom"/>
</dbReference>
<evidence type="ECO:0000256" key="6">
    <source>
        <dbReference type="ARBA" id="ARBA00023224"/>
    </source>
</evidence>
<dbReference type="SMART" id="SM01049">
    <property type="entry name" value="Cache_2"/>
    <property type="match status" value="2"/>
</dbReference>
<evidence type="ECO:0000313" key="14">
    <source>
        <dbReference type="Proteomes" id="UP000269883"/>
    </source>
</evidence>
<keyword evidence="9" id="KW-0175">Coiled coil</keyword>
<dbReference type="GO" id="GO:0006935">
    <property type="term" value="P:chemotaxis"/>
    <property type="evidence" value="ECO:0007669"/>
    <property type="project" value="UniProtKB-ARBA"/>
</dbReference>
<proteinExistence type="inferred from homology"/>
<dbReference type="PANTHER" id="PTHR32089:SF112">
    <property type="entry name" value="LYSOZYME-LIKE PROTEIN-RELATED"/>
    <property type="match status" value="1"/>
</dbReference>
<keyword evidence="5 10" id="KW-0472">Membrane</keyword>
<feature type="domain" description="HAMP" evidence="12">
    <location>
        <begin position="376"/>
        <end position="428"/>
    </location>
</feature>
<feature type="transmembrane region" description="Helical" evidence="10">
    <location>
        <begin position="351"/>
        <end position="374"/>
    </location>
</feature>
<dbReference type="Proteomes" id="UP000269883">
    <property type="component" value="Chromosome"/>
</dbReference>
<dbReference type="Gene3D" id="6.10.340.10">
    <property type="match status" value="1"/>
</dbReference>
<dbReference type="KEGG" id="dfl:DFE_1668"/>
<comment type="subcellular location">
    <subcellularLocation>
        <location evidence="1">Cell membrane</location>
        <topology evidence="1">Multi-pass membrane protein</topology>
    </subcellularLocation>
</comment>
<feature type="domain" description="Methyl-accepting transducer" evidence="11">
    <location>
        <begin position="476"/>
        <end position="712"/>
    </location>
</feature>
<dbReference type="CDD" id="cd06225">
    <property type="entry name" value="HAMP"/>
    <property type="match status" value="1"/>
</dbReference>
<dbReference type="PANTHER" id="PTHR32089">
    <property type="entry name" value="METHYL-ACCEPTING CHEMOTAXIS PROTEIN MCPB"/>
    <property type="match status" value="1"/>
</dbReference>
<dbReference type="RefSeq" id="WP_126378451.1">
    <property type="nucleotide sequence ID" value="NZ_AP017378.1"/>
</dbReference>
<evidence type="ECO:0000256" key="10">
    <source>
        <dbReference type="SAM" id="Phobius"/>
    </source>
</evidence>
<sequence>MRNSIVVKMIGAVALALVLEGIFFYFYLSFDFRQFSAERAEKTKEFIYQEEQYSLRDVVQMAYTMAEKFHEQSLDVESLKMQKAQQLKMIVDSTSSLVTNHYKEMKGVIPAADLKAELKALVSRIRYEGDNYLWINDTGPKMVMHPIKPALDGKDLSDFKDPNGKRLFVEMAKVAKTDAGEGMVDYLWSKPGESEPKLKVSYVKLIPELGWVIGTGAWVEDITGELKQEALEQIGKMRLADGNYLWVNDVHPRMIMHPIKPALNGQDLSDFKDPKGKRLFVEMAQQAKEKGEGFVEYVWGKPGKDGDFPKLSYVKLFKPWGWVIGMGVYMDEVETTVQTEREAFDKAISSLLNNAAFFGGLFVILCIVAMSFFMRQGLKKPLDTVVTYAGHVAQGDLDASMSGNFKGEVLKLKDAIEAMVESLKAKMGEAEAKSEEAAKEAERARVAMGEAEAAQRKAETAKQEGMLAAAGTLDSIVARVSTASEEMSAQAEEINNGTSQQKQRISETATAMEEMNATVLEVARNASSAAENAEAAKSKAVEGRDVVAKSIEAISTIHEMAMILKDDMDQLGGQAEAIGQIMTTITDIADQTNLLALNAAIEAARAGDAGRGFAVVADEVRKLAEKTMSATKEVGDSITAIQESARKNTDNVDKAVTAVERANELADTSGQSLEEIVGLSEGTADQVRNIATASEEQSAASEEINRVVEEIDELSTNISEAMDQSYQALNELAGQASELSGLIQQIKDENS</sequence>
<dbReference type="GO" id="GO:0007165">
    <property type="term" value="P:signal transduction"/>
    <property type="evidence" value="ECO:0007669"/>
    <property type="project" value="UniProtKB-KW"/>
</dbReference>
<evidence type="ECO:0000256" key="9">
    <source>
        <dbReference type="SAM" id="Coils"/>
    </source>
</evidence>
<evidence type="ECO:0000256" key="7">
    <source>
        <dbReference type="ARBA" id="ARBA00029447"/>
    </source>
</evidence>
<keyword evidence="6 8" id="KW-0807">Transducer</keyword>
<dbReference type="SMART" id="SM00283">
    <property type="entry name" value="MA"/>
    <property type="match status" value="1"/>
</dbReference>
<comment type="similarity">
    <text evidence="7">Belongs to the methyl-accepting chemotaxis (MCP) protein family.</text>
</comment>
<dbReference type="InterPro" id="IPR033480">
    <property type="entry name" value="sCache_2"/>
</dbReference>
<keyword evidence="2" id="KW-1003">Cell membrane</keyword>
<evidence type="ECO:0000256" key="8">
    <source>
        <dbReference type="PROSITE-ProRule" id="PRU00284"/>
    </source>
</evidence>